<dbReference type="PANTHER" id="PTHR10867">
    <property type="entry name" value="NNMT/PNMT/TEMT FAMILY MEMBER"/>
    <property type="match status" value="1"/>
</dbReference>
<sequence>MDCSGRKHYHIHGFDSRQHLENFVSDKPEMVFAEDSLVFPIQRLVKTFSLGHIKGDILIDFTAGSVIHHLYSACDYFKHLIVLKIQDRCILELKRWVDRRTGAFHWGHIAQLHAEIEGKSDQLEDREGKVRFALQHILKCDLERDKVTEPIDLPPADCIISFALLDHICKNQDDYFKNIKKFSRLLKPGGHIIIYGGLGTTYMTIGKDKLHMFTYDEDFVRKALVGEGFVIDSCEIKKRTLESDLTDYKAVMFIVAHKYC</sequence>
<dbReference type="SUPFAM" id="SSF53335">
    <property type="entry name" value="S-adenosyl-L-methionine-dependent methyltransferases"/>
    <property type="match status" value="1"/>
</dbReference>
<dbReference type="Gene3D" id="3.40.50.150">
    <property type="entry name" value="Vaccinia Virus protein VP39"/>
    <property type="match status" value="1"/>
</dbReference>
<dbReference type="PANTHER" id="PTHR10867:SF44">
    <property type="entry name" value="NICOTINAMIDE N-METHYLTRANSFERASE ISOFORM X2"/>
    <property type="match status" value="1"/>
</dbReference>
<keyword evidence="2" id="KW-0489">Methyltransferase</keyword>
<evidence type="ECO:0000256" key="2">
    <source>
        <dbReference type="ARBA" id="ARBA00022603"/>
    </source>
</evidence>
<dbReference type="InterPro" id="IPR000940">
    <property type="entry name" value="NNMT_TEMT_trans"/>
</dbReference>
<evidence type="ECO:0008006" key="7">
    <source>
        <dbReference type="Google" id="ProtNLM"/>
    </source>
</evidence>
<dbReference type="Proteomes" id="UP000824782">
    <property type="component" value="Unassembled WGS sequence"/>
</dbReference>
<evidence type="ECO:0000256" key="3">
    <source>
        <dbReference type="ARBA" id="ARBA00022679"/>
    </source>
</evidence>
<proteinExistence type="inferred from homology"/>
<evidence type="ECO:0000256" key="4">
    <source>
        <dbReference type="ARBA" id="ARBA00022691"/>
    </source>
</evidence>
<evidence type="ECO:0000313" key="6">
    <source>
        <dbReference type="Proteomes" id="UP000824782"/>
    </source>
</evidence>
<evidence type="ECO:0000313" key="5">
    <source>
        <dbReference type="EMBL" id="KAG8568505.1"/>
    </source>
</evidence>
<protein>
    <recommendedName>
        <fullName evidence="7">Methyltransferase type 11 domain-containing protein</fullName>
    </recommendedName>
</protein>
<keyword evidence="6" id="KW-1185">Reference proteome</keyword>
<dbReference type="InterPro" id="IPR029063">
    <property type="entry name" value="SAM-dependent_MTases_sf"/>
</dbReference>
<keyword evidence="3" id="KW-0808">Transferase</keyword>
<dbReference type="EMBL" id="WNYA01000006">
    <property type="protein sequence ID" value="KAG8568505.1"/>
    <property type="molecule type" value="Genomic_DNA"/>
</dbReference>
<comment type="caution">
    <text evidence="5">The sequence shown here is derived from an EMBL/GenBank/DDBJ whole genome shotgun (WGS) entry which is preliminary data.</text>
</comment>
<reference evidence="5" key="1">
    <citation type="thesis" date="2020" institute="ProQuest LLC" country="789 East Eisenhower Parkway, Ann Arbor, MI, USA">
        <title>Comparative Genomics and Chromosome Evolution.</title>
        <authorList>
            <person name="Mudd A.B."/>
        </authorList>
    </citation>
    <scope>NUCLEOTIDE SEQUENCE</scope>
    <source>
        <strain evidence="5">237g6f4</strain>
        <tissue evidence="5">Blood</tissue>
    </source>
</reference>
<organism evidence="5 6">
    <name type="scientific">Engystomops pustulosus</name>
    <name type="common">Tungara frog</name>
    <name type="synonym">Physalaemus pustulosus</name>
    <dbReference type="NCBI Taxonomy" id="76066"/>
    <lineage>
        <taxon>Eukaryota</taxon>
        <taxon>Metazoa</taxon>
        <taxon>Chordata</taxon>
        <taxon>Craniata</taxon>
        <taxon>Vertebrata</taxon>
        <taxon>Euteleostomi</taxon>
        <taxon>Amphibia</taxon>
        <taxon>Batrachia</taxon>
        <taxon>Anura</taxon>
        <taxon>Neobatrachia</taxon>
        <taxon>Hyloidea</taxon>
        <taxon>Leptodactylidae</taxon>
        <taxon>Leiuperinae</taxon>
        <taxon>Engystomops</taxon>
    </lineage>
</organism>
<dbReference type="Pfam" id="PF01234">
    <property type="entry name" value="NNMT_PNMT_TEMT"/>
    <property type="match status" value="1"/>
</dbReference>
<gene>
    <name evidence="5" type="ORF">GDO81_014029</name>
</gene>
<keyword evidence="4" id="KW-0949">S-adenosyl-L-methionine</keyword>
<comment type="similarity">
    <text evidence="1">Belongs to the class I-like SAM-binding methyltransferase superfamily. NNMT/PNMT/TEMT family.</text>
</comment>
<dbReference type="GO" id="GO:0008170">
    <property type="term" value="F:N-methyltransferase activity"/>
    <property type="evidence" value="ECO:0007669"/>
    <property type="project" value="TreeGrafter"/>
</dbReference>
<evidence type="ECO:0000256" key="1">
    <source>
        <dbReference type="ARBA" id="ARBA00007996"/>
    </source>
</evidence>
<dbReference type="GO" id="GO:0005829">
    <property type="term" value="C:cytosol"/>
    <property type="evidence" value="ECO:0007669"/>
    <property type="project" value="TreeGrafter"/>
</dbReference>
<dbReference type="GO" id="GO:0032259">
    <property type="term" value="P:methylation"/>
    <property type="evidence" value="ECO:0007669"/>
    <property type="project" value="UniProtKB-KW"/>
</dbReference>
<dbReference type="AlphaFoldDB" id="A0AAV7B7G2"/>
<accession>A0AAV7B7G2</accession>
<name>A0AAV7B7G2_ENGPU</name>
<dbReference type="PROSITE" id="PS51681">
    <property type="entry name" value="SAM_MT_NNMT_PNMT_TEMT"/>
    <property type="match status" value="1"/>
</dbReference>